<protein>
    <submittedName>
        <fullName evidence="2">Uncharacterized protein</fullName>
    </submittedName>
</protein>
<name>A0A2H3U7S7_FUSOX</name>
<dbReference type="OrthoDB" id="5089423at2759"/>
<organism evidence="2 3">
    <name type="scientific">Fusarium oxysporum</name>
    <name type="common">Fusarium vascular wilt</name>
    <dbReference type="NCBI Taxonomy" id="5507"/>
    <lineage>
        <taxon>Eukaryota</taxon>
        <taxon>Fungi</taxon>
        <taxon>Dikarya</taxon>
        <taxon>Ascomycota</taxon>
        <taxon>Pezizomycotina</taxon>
        <taxon>Sordariomycetes</taxon>
        <taxon>Hypocreomycetidae</taxon>
        <taxon>Hypocreales</taxon>
        <taxon>Nectriaceae</taxon>
        <taxon>Fusarium</taxon>
        <taxon>Fusarium oxysporum species complex</taxon>
    </lineage>
</organism>
<accession>A0A2H3U7S7</accession>
<gene>
    <name evidence="2" type="ORF">FRV6_14217</name>
</gene>
<dbReference type="VEuPathDB" id="FungiDB:FOMG_17256"/>
<evidence type="ECO:0000313" key="3">
    <source>
        <dbReference type="Proteomes" id="UP000219369"/>
    </source>
</evidence>
<dbReference type="VEuPathDB" id="FungiDB:FOXG_07002"/>
<reference evidence="3" key="1">
    <citation type="submission" date="2016-09" db="EMBL/GenBank/DDBJ databases">
        <authorList>
            <person name="Guldener U."/>
        </authorList>
    </citation>
    <scope>NUCLEOTIDE SEQUENCE [LARGE SCALE GENOMIC DNA]</scope>
    <source>
        <strain evidence="3">V64-1</strain>
    </source>
</reference>
<keyword evidence="1" id="KW-0175">Coiled coil</keyword>
<proteinExistence type="predicted"/>
<dbReference type="EMBL" id="FMJY01000009">
    <property type="protein sequence ID" value="SCO90089.1"/>
    <property type="molecule type" value="Genomic_DNA"/>
</dbReference>
<evidence type="ECO:0000256" key="1">
    <source>
        <dbReference type="SAM" id="Coils"/>
    </source>
</evidence>
<evidence type="ECO:0000313" key="2">
    <source>
        <dbReference type="EMBL" id="SCO90089.1"/>
    </source>
</evidence>
<dbReference type="VEuPathDB" id="FungiDB:FOC4_g10008144"/>
<dbReference type="VEuPathDB" id="FungiDB:HZS61_007706"/>
<dbReference type="AlphaFoldDB" id="A0A2H3U7S7"/>
<dbReference type="Proteomes" id="UP000219369">
    <property type="component" value="Unassembled WGS sequence"/>
</dbReference>
<sequence length="124" mass="13834">MKQEKKLENDKDEASEDLLKLHEEIAALQSRLALAASRLSRIRKIRNRVKEKHSEATRRGLQEVDQQDAILSGLDAHEDALLRDLQVDHVPNDVDWSALGLGEDFLNASPLFEAGESSSGVAKH</sequence>
<feature type="coiled-coil region" evidence="1">
    <location>
        <begin position="4"/>
        <end position="31"/>
    </location>
</feature>